<sequence length="222" mass="25729">MLAIYLIGIISMLCIYKQIINNTTFYQAIRWLFFFLLLFSEISYQLWAAVNGVWNLRDHMPLHLCGVASIIAMIALLFNKEKLIQFAFFIGIIPAFLALVTPELPYDYQHFRFWKFFVHHIVISWACVFLILTSTARITFKSFIGSFCILVGYGIFIGILINPLLGSNYLYLSNTPTASTPLNFFGTGFWYYSNLGLVTLSVFFLLFVCYSLYEKHQLKKVH</sequence>
<protein>
    <submittedName>
        <fullName evidence="2">TIGR02206 family membrane protein</fullName>
    </submittedName>
</protein>
<organism evidence="2 3">
    <name type="scientific">Aquibacillus halophilus</name>
    <dbReference type="NCBI Taxonomy" id="930132"/>
    <lineage>
        <taxon>Bacteria</taxon>
        <taxon>Bacillati</taxon>
        <taxon>Bacillota</taxon>
        <taxon>Bacilli</taxon>
        <taxon>Bacillales</taxon>
        <taxon>Bacillaceae</taxon>
        <taxon>Aquibacillus</taxon>
    </lineage>
</organism>
<dbReference type="Pfam" id="PF14808">
    <property type="entry name" value="TMEM164"/>
    <property type="match status" value="1"/>
</dbReference>
<feature type="transmembrane region" description="Helical" evidence="1">
    <location>
        <begin position="189"/>
        <end position="213"/>
    </location>
</feature>
<feature type="transmembrane region" description="Helical" evidence="1">
    <location>
        <begin position="83"/>
        <end position="101"/>
    </location>
</feature>
<comment type="caution">
    <text evidence="2">The sequence shown here is derived from an EMBL/GenBank/DDBJ whole genome shotgun (WGS) entry which is preliminary data.</text>
</comment>
<dbReference type="AlphaFoldDB" id="A0A6A8DE85"/>
<feature type="transmembrane region" description="Helical" evidence="1">
    <location>
        <begin position="60"/>
        <end position="78"/>
    </location>
</feature>
<keyword evidence="1" id="KW-0812">Transmembrane</keyword>
<dbReference type="InterPro" id="IPR011737">
    <property type="entry name" value="CHP02206_TP0381"/>
</dbReference>
<dbReference type="Proteomes" id="UP000799092">
    <property type="component" value="Unassembled WGS sequence"/>
</dbReference>
<dbReference type="NCBIfam" id="TIGR02206">
    <property type="entry name" value="intg_mem_TP0381"/>
    <property type="match status" value="1"/>
</dbReference>
<gene>
    <name evidence="2" type="ORF">GH741_15350</name>
</gene>
<evidence type="ECO:0000313" key="3">
    <source>
        <dbReference type="Proteomes" id="UP000799092"/>
    </source>
</evidence>
<keyword evidence="1" id="KW-1133">Transmembrane helix</keyword>
<keyword evidence="1" id="KW-0472">Membrane</keyword>
<reference evidence="2" key="1">
    <citation type="submission" date="2019-11" db="EMBL/GenBank/DDBJ databases">
        <authorList>
            <person name="Li J."/>
        </authorList>
    </citation>
    <scope>NUCLEOTIDE SEQUENCE</scope>
    <source>
        <strain evidence="2">B6B</strain>
    </source>
</reference>
<dbReference type="OrthoDB" id="9813172at2"/>
<evidence type="ECO:0000313" key="2">
    <source>
        <dbReference type="EMBL" id="MRH44018.1"/>
    </source>
</evidence>
<dbReference type="EMBL" id="WJNG01000013">
    <property type="protein sequence ID" value="MRH44018.1"/>
    <property type="molecule type" value="Genomic_DNA"/>
</dbReference>
<accession>A0A6A8DE85</accession>
<name>A0A6A8DE85_9BACI</name>
<feature type="transmembrane region" description="Helical" evidence="1">
    <location>
        <begin position="28"/>
        <end position="48"/>
    </location>
</feature>
<evidence type="ECO:0000256" key="1">
    <source>
        <dbReference type="SAM" id="Phobius"/>
    </source>
</evidence>
<proteinExistence type="predicted"/>
<feature type="transmembrane region" description="Helical" evidence="1">
    <location>
        <begin position="144"/>
        <end position="165"/>
    </location>
</feature>
<feature type="transmembrane region" description="Helical" evidence="1">
    <location>
        <begin position="113"/>
        <end position="132"/>
    </location>
</feature>
<keyword evidence="3" id="KW-1185">Reference proteome</keyword>